<proteinExistence type="predicted"/>
<dbReference type="AlphaFoldDB" id="A0A6J4Q3P0"/>
<organism evidence="1">
    <name type="scientific">uncultured Pyrinomonadaceae bacterium</name>
    <dbReference type="NCBI Taxonomy" id="2283094"/>
    <lineage>
        <taxon>Bacteria</taxon>
        <taxon>Pseudomonadati</taxon>
        <taxon>Acidobacteriota</taxon>
        <taxon>Blastocatellia</taxon>
        <taxon>Blastocatellales</taxon>
        <taxon>Pyrinomonadaceae</taxon>
        <taxon>environmental samples</taxon>
    </lineage>
</organism>
<sequence>MPTNFHNRKSKRKIRFASARCFLSKQQRFSASYNTMLPSQN</sequence>
<gene>
    <name evidence="1" type="ORF">AVDCRST_MAG74-3801</name>
</gene>
<accession>A0A6J4Q3P0</accession>
<dbReference type="EMBL" id="CADCUR010000310">
    <property type="protein sequence ID" value="CAA9432135.1"/>
    <property type="molecule type" value="Genomic_DNA"/>
</dbReference>
<evidence type="ECO:0000313" key="1">
    <source>
        <dbReference type="EMBL" id="CAA9432135.1"/>
    </source>
</evidence>
<name>A0A6J4Q3P0_9BACT</name>
<protein>
    <submittedName>
        <fullName evidence="1">Uncharacterized protein</fullName>
    </submittedName>
</protein>
<reference evidence="1" key="1">
    <citation type="submission" date="2020-02" db="EMBL/GenBank/DDBJ databases">
        <authorList>
            <person name="Meier V. D."/>
        </authorList>
    </citation>
    <scope>NUCLEOTIDE SEQUENCE</scope>
    <source>
        <strain evidence="1">AVDCRST_MAG74</strain>
    </source>
</reference>